<dbReference type="InterPro" id="IPR028087">
    <property type="entry name" value="Tad_N"/>
</dbReference>
<comment type="caution">
    <text evidence="2">The sequence shown here is derived from an EMBL/GenBank/DDBJ whole genome shotgun (WGS) entry which is preliminary data.</text>
</comment>
<name>A0ABQ6Y8M1_9GAMM</name>
<keyword evidence="3" id="KW-1185">Reference proteome</keyword>
<dbReference type="Pfam" id="PF13400">
    <property type="entry name" value="Tad"/>
    <property type="match status" value="1"/>
</dbReference>
<evidence type="ECO:0000313" key="2">
    <source>
        <dbReference type="EMBL" id="KAF0805795.1"/>
    </source>
</evidence>
<dbReference type="EMBL" id="AQPF01000013">
    <property type="protein sequence ID" value="KAF0805795.1"/>
    <property type="molecule type" value="Genomic_DNA"/>
</dbReference>
<dbReference type="Proteomes" id="UP000771797">
    <property type="component" value="Unassembled WGS sequence"/>
</dbReference>
<proteinExistence type="predicted"/>
<dbReference type="RefSeq" id="WP_159660687.1">
    <property type="nucleotide sequence ID" value="NZ_AQPF01000013.1"/>
</dbReference>
<feature type="domain" description="Putative Flp pilus-assembly TadG-like N-terminal" evidence="1">
    <location>
        <begin position="6"/>
        <end position="53"/>
    </location>
</feature>
<accession>A0ABQ6Y8M1</accession>
<evidence type="ECO:0000259" key="1">
    <source>
        <dbReference type="Pfam" id="PF13400"/>
    </source>
</evidence>
<sequence>MKRQRGALTVITPLIIIMIVLFSALALDGARLYSVRSQMQSIANVAATAAADAAQACYGGEVSSTSIEVVAKAVADEHGMGELGGVLVVQPGVVERGADNTLGFRQVDSLVSESNAVRVEYSLPDTPISRLIPGLLGDVDLKRVAVAKKEVIATVSAAGSTAVVGGPGGNAGLLGTVLGGLLGVSDFTLDATSIESLAGTTFALGGFLESIGVAGGLRAVDDLVGADDILQGILAGLDPASDAAAVVQDMLSDAGLVDTNVRLDQVIKLITDVQYPDQTPVPVYDTVVALALNLLDGVTSIPVDANINVLGIASADLSLVVDKPPTVVVGPARTDAQGMPLVEFEAADITLALLVEADLLGIAKVEVPLAVETGGGSGFLEYADCASGASNNVLFTLNMQPKVATVSTGVITPSGSLEVKGISAELLPALKDILASIVIEATIEELKVGSAVNSIRTLDYDLYERQANSVTVGGGTDLHLSSGDFDILKVTVPPPKDCGLLGLGCLLSDLLEPILGVVTGAVDELLKSGVIDLVGNILTMILEPLLNALGLHLGGMTVSVTSADQGAVTLLDCGTGACDLIQ</sequence>
<evidence type="ECO:0000313" key="3">
    <source>
        <dbReference type="Proteomes" id="UP000771797"/>
    </source>
</evidence>
<reference evidence="2 3" key="1">
    <citation type="submission" date="2012-09" db="EMBL/GenBank/DDBJ databases">
        <title>Genome Sequence of alkane-degrading Bacterium Alcanivorax sp. 6-D-6.</title>
        <authorList>
            <person name="Lai Q."/>
            <person name="Shao Z."/>
        </authorList>
    </citation>
    <scope>NUCLEOTIDE SEQUENCE [LARGE SCALE GENOMIC DNA]</scope>
    <source>
        <strain evidence="2 3">6-D-6</strain>
    </source>
</reference>
<organism evidence="2 3">
    <name type="scientific">Alcanivorax xiamenensis</name>
    <dbReference type="NCBI Taxonomy" id="1177156"/>
    <lineage>
        <taxon>Bacteria</taxon>
        <taxon>Pseudomonadati</taxon>
        <taxon>Pseudomonadota</taxon>
        <taxon>Gammaproteobacteria</taxon>
        <taxon>Oceanospirillales</taxon>
        <taxon>Alcanivoracaceae</taxon>
        <taxon>Alcanivorax</taxon>
    </lineage>
</organism>
<gene>
    <name evidence="2" type="ORF">A6D6_02056</name>
</gene>
<protein>
    <recommendedName>
        <fullName evidence="1">Putative Flp pilus-assembly TadG-like N-terminal domain-containing protein</fullName>
    </recommendedName>
</protein>